<evidence type="ECO:0000313" key="2">
    <source>
        <dbReference type="EMBL" id="QLI80756.1"/>
    </source>
</evidence>
<dbReference type="KEGG" id="cfon:HZU75_03970"/>
<keyword evidence="3" id="KW-1185">Reference proteome</keyword>
<dbReference type="EMBL" id="CP058952">
    <property type="protein sequence ID" value="QLI80756.1"/>
    <property type="molecule type" value="Genomic_DNA"/>
</dbReference>
<name>A0A7D5V8J9_9NEIS</name>
<protein>
    <recommendedName>
        <fullName evidence="4">Glycoside hydrolase family 42 N-terminal domain-containing protein</fullName>
    </recommendedName>
</protein>
<dbReference type="AlphaFoldDB" id="A0A7D5V8J9"/>
<feature type="chain" id="PRO_5028871204" description="Glycoside hydrolase family 42 N-terminal domain-containing protein" evidence="1">
    <location>
        <begin position="21"/>
        <end position="345"/>
    </location>
</feature>
<dbReference type="SUPFAM" id="SSF51445">
    <property type="entry name" value="(Trans)glycosidases"/>
    <property type="match status" value="1"/>
</dbReference>
<accession>A0A7D5V8J9</accession>
<reference evidence="2 3" key="1">
    <citation type="journal article" date="2016" name="Int. J. Syst. Evol. Microbiol.">
        <title>Chitinibacter fontanus sp. nov., isolated from a spring.</title>
        <authorList>
            <person name="Sheu S.Y."/>
            <person name="Li Y.S."/>
            <person name="Young C.C."/>
            <person name="Chen W.M."/>
        </authorList>
    </citation>
    <scope>NUCLEOTIDE SEQUENCE [LARGE SCALE GENOMIC DNA]</scope>
    <source>
        <strain evidence="2 3">STM-7</strain>
    </source>
</reference>
<gene>
    <name evidence="2" type="ORF">HZU75_03970</name>
</gene>
<dbReference type="RefSeq" id="WP_180307890.1">
    <property type="nucleotide sequence ID" value="NZ_CP058952.1"/>
</dbReference>
<feature type="signal peptide" evidence="1">
    <location>
        <begin position="1"/>
        <end position="20"/>
    </location>
</feature>
<evidence type="ECO:0000256" key="1">
    <source>
        <dbReference type="SAM" id="SignalP"/>
    </source>
</evidence>
<organism evidence="2 3">
    <name type="scientific">Chitinibacter fontanus</name>
    <dbReference type="NCBI Taxonomy" id="1737446"/>
    <lineage>
        <taxon>Bacteria</taxon>
        <taxon>Pseudomonadati</taxon>
        <taxon>Pseudomonadota</taxon>
        <taxon>Betaproteobacteria</taxon>
        <taxon>Neisseriales</taxon>
        <taxon>Chitinibacteraceae</taxon>
        <taxon>Chitinibacter</taxon>
    </lineage>
</organism>
<dbReference type="Gene3D" id="3.20.20.80">
    <property type="entry name" value="Glycosidases"/>
    <property type="match status" value="1"/>
</dbReference>
<proteinExistence type="predicted"/>
<evidence type="ECO:0000313" key="3">
    <source>
        <dbReference type="Proteomes" id="UP000510822"/>
    </source>
</evidence>
<keyword evidence="1" id="KW-0732">Signal</keyword>
<dbReference type="InterPro" id="IPR017853">
    <property type="entry name" value="GH"/>
</dbReference>
<sequence length="345" mass="38424">MPLRILLAVAGLLLVLLANAASAAAPQHWLYFPSRGGEGETLRAIKALSDPRFVGAQIAYPWRLLEPKAGEYDFSAIRADLAYLRSQHKQLWVQLQDKSFTPQPNVPAYLLSPAYQGGALKQSMASAPERDPTQPLGSDEYGWVPKMWEPSVRSRYQALIQALGQEFDGQIAGINLSESAIDIGTEHRDGTTTWPAGFAPAQYVAAIEENMGALAAAFPHSTAMVYLNFLPGEWLPWDDHGYMRRLFQRAAELKMGVGGPDLMPYRKAHMQQSYAFLRAYPAELIKALAVQDGNLRQKNPKTGKRNTVADNLQFAEQYLGLDYIFWGLEEPYFSREVLPKLPVAK</sequence>
<evidence type="ECO:0008006" key="4">
    <source>
        <dbReference type="Google" id="ProtNLM"/>
    </source>
</evidence>
<dbReference type="Proteomes" id="UP000510822">
    <property type="component" value="Chromosome"/>
</dbReference>